<dbReference type="RefSeq" id="WP_089679637.1">
    <property type="nucleotide sequence ID" value="NZ_FNFO01000002.1"/>
</dbReference>
<sequence length="230" mass="24774">MTHKYIAAAGVALSFLLGSCAYDNYEAPDAALTGRIVYQGDPIAVEFNQVQFDLYEPGWQKNTPITVTVDQDGSFSALLFNAPYKLVFRPGQGPFMTLADTTQVSVSGNTTFDLEVMPYYMVRNAQFSAPSSTTVSASCSLEKIVTDANAKDVERVTLYVSKTYFVGGGNHIAAVDLGGGDITDPGNISLSAEVPGMVPVQNYVFARIGLKLVNVEDMIFSPIQKVQLGE</sequence>
<dbReference type="EMBL" id="FNFO01000002">
    <property type="protein sequence ID" value="SDK22382.1"/>
    <property type="molecule type" value="Genomic_DNA"/>
</dbReference>
<dbReference type="OrthoDB" id="1433240at2"/>
<dbReference type="PROSITE" id="PS51257">
    <property type="entry name" value="PROKAR_LIPOPROTEIN"/>
    <property type="match status" value="1"/>
</dbReference>
<evidence type="ECO:0000259" key="2">
    <source>
        <dbReference type="Pfam" id="PF12866"/>
    </source>
</evidence>
<dbReference type="Gene3D" id="2.60.40.2060">
    <property type="match status" value="1"/>
</dbReference>
<evidence type="ECO:0000256" key="1">
    <source>
        <dbReference type="SAM" id="SignalP"/>
    </source>
</evidence>
<accession>A0A1G9A4V7</accession>
<dbReference type="STRING" id="1075417.SAMN05421823_102183"/>
<feature type="domain" description="DUF3823" evidence="3">
    <location>
        <begin position="120"/>
        <end position="225"/>
    </location>
</feature>
<name>A0A1G9A4V7_9BACT</name>
<feature type="chain" id="PRO_5011678529" description="DUF3823 domain-containing protein" evidence="1">
    <location>
        <begin position="22"/>
        <end position="230"/>
    </location>
</feature>
<evidence type="ECO:0008006" key="6">
    <source>
        <dbReference type="Google" id="ProtNLM"/>
    </source>
</evidence>
<gene>
    <name evidence="4" type="ORF">SAMN05421823_102183</name>
</gene>
<keyword evidence="5" id="KW-1185">Reference proteome</keyword>
<dbReference type="Pfam" id="PF12866">
    <property type="entry name" value="DUF3823"/>
    <property type="match status" value="1"/>
</dbReference>
<dbReference type="Proteomes" id="UP000198510">
    <property type="component" value="Unassembled WGS sequence"/>
</dbReference>
<dbReference type="AlphaFoldDB" id="A0A1G9A4V7"/>
<dbReference type="InterPro" id="IPR024278">
    <property type="entry name" value="DUF3823_N"/>
</dbReference>
<protein>
    <recommendedName>
        <fullName evidence="6">DUF3823 domain-containing protein</fullName>
    </recommendedName>
</protein>
<evidence type="ECO:0000313" key="4">
    <source>
        <dbReference type="EMBL" id="SDK22382.1"/>
    </source>
</evidence>
<proteinExistence type="predicted"/>
<dbReference type="InterPro" id="IPR041186">
    <property type="entry name" value="DUF3823_C"/>
</dbReference>
<evidence type="ECO:0000313" key="5">
    <source>
        <dbReference type="Proteomes" id="UP000198510"/>
    </source>
</evidence>
<reference evidence="4 5" key="1">
    <citation type="submission" date="2016-10" db="EMBL/GenBank/DDBJ databases">
        <authorList>
            <person name="de Groot N.N."/>
        </authorList>
    </citation>
    <scope>NUCLEOTIDE SEQUENCE [LARGE SCALE GENOMIC DNA]</scope>
    <source>
        <strain evidence="4 5">DSM 25186</strain>
    </source>
</reference>
<feature type="signal peptide" evidence="1">
    <location>
        <begin position="1"/>
        <end position="21"/>
    </location>
</feature>
<dbReference type="Gene3D" id="2.60.40.1120">
    <property type="entry name" value="Carboxypeptidase-like, regulatory domain"/>
    <property type="match status" value="1"/>
</dbReference>
<evidence type="ECO:0000259" key="3">
    <source>
        <dbReference type="Pfam" id="PF18003"/>
    </source>
</evidence>
<keyword evidence="1" id="KW-0732">Signal</keyword>
<dbReference type="Pfam" id="PF18003">
    <property type="entry name" value="DUF3823_C"/>
    <property type="match status" value="1"/>
</dbReference>
<organism evidence="4 5">
    <name type="scientific">Catalinimonas alkaloidigena</name>
    <dbReference type="NCBI Taxonomy" id="1075417"/>
    <lineage>
        <taxon>Bacteria</taxon>
        <taxon>Pseudomonadati</taxon>
        <taxon>Bacteroidota</taxon>
        <taxon>Cytophagia</taxon>
        <taxon>Cytophagales</taxon>
        <taxon>Catalimonadaceae</taxon>
        <taxon>Catalinimonas</taxon>
    </lineage>
</organism>
<feature type="domain" description="DUF3823" evidence="2">
    <location>
        <begin position="31"/>
        <end position="117"/>
    </location>
</feature>